<keyword evidence="7" id="KW-0202">Cytokine</keyword>
<keyword evidence="11" id="KW-0805">Transcription regulation</keyword>
<evidence type="ECO:0000256" key="3">
    <source>
        <dbReference type="ARBA" id="ARBA00004613"/>
    </source>
</evidence>
<feature type="compositionally biased region" description="Polar residues" evidence="15">
    <location>
        <begin position="1419"/>
        <end position="1431"/>
    </location>
</feature>
<dbReference type="InterPro" id="IPR055287">
    <property type="entry name" value="IL-16-like"/>
</dbReference>
<dbReference type="GO" id="GO:0042609">
    <property type="term" value="F:CD4 receptor binding"/>
    <property type="evidence" value="ECO:0007669"/>
    <property type="project" value="TreeGrafter"/>
</dbReference>
<dbReference type="FunFam" id="2.30.42.10:FF:000122">
    <property type="entry name" value="Pro-interleukin-16"/>
    <property type="match status" value="1"/>
</dbReference>
<comment type="function">
    <text evidence="14">Interleukin-16 stimulates a migratory response in CD4+ lymphocytes, monocytes, and eosinophils. Primes CD4+ T-cells for IL-2 and IL-15 responsiveness. Also induces T-lymphocyte expression of interleukin 2 receptor. Ligand for CD4.</text>
</comment>
<comment type="subcellular location">
    <subcellularLocation>
        <location evidence="2">Cytoplasm</location>
    </subcellularLocation>
    <subcellularLocation>
        <location evidence="1">Nucleus</location>
    </subcellularLocation>
    <subcellularLocation>
        <location evidence="3">Secreted</location>
    </subcellularLocation>
</comment>
<evidence type="ECO:0000256" key="11">
    <source>
        <dbReference type="ARBA" id="ARBA00023015"/>
    </source>
</evidence>
<dbReference type="PANTHER" id="PTHR48484:SF2">
    <property type="entry name" value="PRO-INTERLEUKIN-16"/>
    <property type="match status" value="1"/>
</dbReference>
<feature type="compositionally biased region" description="Polar residues" evidence="15">
    <location>
        <begin position="761"/>
        <end position="776"/>
    </location>
</feature>
<feature type="compositionally biased region" description="Basic and acidic residues" evidence="15">
    <location>
        <begin position="954"/>
        <end position="966"/>
    </location>
</feature>
<keyword evidence="8" id="KW-0964">Secreted</keyword>
<dbReference type="CDD" id="cd06759">
    <property type="entry name" value="PDZ3_PDZD2-PDZ1_hPro-IL-16-like"/>
    <property type="match status" value="1"/>
</dbReference>
<name>A0A8C1U1J4_CYPCA</name>
<feature type="compositionally biased region" description="Low complexity" evidence="15">
    <location>
        <begin position="1159"/>
        <end position="1171"/>
    </location>
</feature>
<keyword evidence="13" id="KW-0539">Nucleus</keyword>
<keyword evidence="12" id="KW-0804">Transcription</keyword>
<keyword evidence="10" id="KW-0677">Repeat</keyword>
<proteinExistence type="predicted"/>
<evidence type="ECO:0000256" key="5">
    <source>
        <dbReference type="ARBA" id="ARBA00022490"/>
    </source>
</evidence>
<dbReference type="GO" id="GO:0005125">
    <property type="term" value="F:cytokine activity"/>
    <property type="evidence" value="ECO:0007669"/>
    <property type="project" value="UniProtKB-KW"/>
</dbReference>
<organism evidence="17 18">
    <name type="scientific">Cyprinus carpio</name>
    <name type="common">Common carp</name>
    <dbReference type="NCBI Taxonomy" id="7962"/>
    <lineage>
        <taxon>Eukaryota</taxon>
        <taxon>Metazoa</taxon>
        <taxon>Chordata</taxon>
        <taxon>Craniata</taxon>
        <taxon>Vertebrata</taxon>
        <taxon>Euteleostomi</taxon>
        <taxon>Actinopterygii</taxon>
        <taxon>Neopterygii</taxon>
        <taxon>Teleostei</taxon>
        <taxon>Ostariophysi</taxon>
        <taxon>Cypriniformes</taxon>
        <taxon>Cyprinidae</taxon>
        <taxon>Cyprininae</taxon>
        <taxon>Cyprinus</taxon>
    </lineage>
</organism>
<evidence type="ECO:0000256" key="2">
    <source>
        <dbReference type="ARBA" id="ARBA00004496"/>
    </source>
</evidence>
<feature type="domain" description="PDZ" evidence="16">
    <location>
        <begin position="1323"/>
        <end position="1395"/>
    </location>
</feature>
<dbReference type="GO" id="GO:0005737">
    <property type="term" value="C:cytoplasm"/>
    <property type="evidence" value="ECO:0007669"/>
    <property type="project" value="UniProtKB-SubCell"/>
</dbReference>
<evidence type="ECO:0000313" key="17">
    <source>
        <dbReference type="Ensembl" id="ENSCCRP00015030739.1"/>
    </source>
</evidence>
<evidence type="ECO:0000256" key="7">
    <source>
        <dbReference type="ARBA" id="ARBA00022514"/>
    </source>
</evidence>
<dbReference type="FunFam" id="2.30.42.10:FF:000102">
    <property type="entry name" value="Putative pro-interleukin-16"/>
    <property type="match status" value="1"/>
</dbReference>
<dbReference type="InterPro" id="IPR001478">
    <property type="entry name" value="PDZ"/>
</dbReference>
<feature type="region of interest" description="Disordered" evidence="15">
    <location>
        <begin position="827"/>
        <end position="857"/>
    </location>
</feature>
<dbReference type="PANTHER" id="PTHR48484">
    <property type="entry name" value="PRO-INTERLEUKIN-16"/>
    <property type="match status" value="1"/>
</dbReference>
<keyword evidence="6" id="KW-0145">Chemotaxis</keyword>
<evidence type="ECO:0000256" key="9">
    <source>
        <dbReference type="ARBA" id="ARBA00022553"/>
    </source>
</evidence>
<dbReference type="FunFam" id="2.30.42.10:FF:000147">
    <property type="entry name" value="Pro-interleukin-16"/>
    <property type="match status" value="1"/>
</dbReference>
<evidence type="ECO:0000256" key="14">
    <source>
        <dbReference type="ARBA" id="ARBA00024706"/>
    </source>
</evidence>
<evidence type="ECO:0000256" key="4">
    <source>
        <dbReference type="ARBA" id="ARBA00013973"/>
    </source>
</evidence>
<evidence type="ECO:0000256" key="13">
    <source>
        <dbReference type="ARBA" id="ARBA00023242"/>
    </source>
</evidence>
<evidence type="ECO:0000313" key="18">
    <source>
        <dbReference type="Proteomes" id="UP000694700"/>
    </source>
</evidence>
<dbReference type="InterPro" id="IPR036034">
    <property type="entry name" value="PDZ_sf"/>
</dbReference>
<sequence>MLSFERPPPLAVMHPGREPPSVAILPLRNTHHQQLHHRRRTKRMERGKAGLRSKKLAILSRSLIICSSSTNEDASSPEERYREPWDRGLEETHRRDPLEGSMENSENYMTRSVSIQVPQRGQEAPKRTMRRSFSIKESSFWRMCVTTREEGLQAGDNKLQSSNNGASVGEDLHRDTYVYFGDRLAPFNGQIINDQTKLEADPEKRPVLKTACRTTSTEGFSPCESRALFAHINESEQLGYTYGEKEAVGNNNNLKMPIIKVSDDDSKNCINEDQSCQETSCKRSRSNSTSVHPYWIGDLDTIIMKTPELFPCTAHASAGFYGNRKSLSQQLEFPHSIPQAVVRPSRSLSSAHLVPSCSTVQAFIISNIVLMKGHGKGLGFSIVGGRDSMYGPMGIYVKTIFPGGAAAADGRLQEGDEILELNGESLHGLSHEDALHKFKQVKKGLLTLVVRTSLRMGAVPGSHGQVSQLCRSRSLSSSTGISRVSADLGDYNCLNNPAKAQDRVMMEITLQKEFGVGLGIGLCCVPSAGGCPGIYIHTLSPGSVAHMDGRLRCGDEIMEINDTVVCNMTLNDVYTVLSQCSPGPVQIIISRHPDPKVSEQQLNEAIAQAVEHSRLRRDRSQWSMDGCNSSLRRSDACSHSRQKCIRCLTCRRAQKPMMRSCSEGAYNQRCIPASATTQSFLEPQHVTRVQSMDVSLTTNSETSLNNTLSPASFADDDYNIPYKCPVNFTGQQTLDVHAGVVRSSMHGATNQARRYCRRQEVSSQEVLTESSGSSRGSPVKEEELLPSQSNCQFFCSLYRALRKISRLLFKNEVAKCAEVGTKASACISESKSDSTHRGDRQHRGPESPSNVCSPNNRVGLRRQARLEVSTDQPLDPWVKLTESPENQSYCNKTMSDLNGDSELNGTAPDPTITTTDSKSEQPPNVKKAPPVAPKPAWARQSIKSIKSGKPITEALKHPDNRSHDTRRTFGISLRAASTGANLSIRQKISSFETFSSPDGAERPSRRLAPTASLPPVEKTTKTPSADYSNEGRTKVTTINLHNNEDSQSTPTISATIQPPEEEKQEPASLGSDIISEPHHSPAEEENQSTSHDSEPCKPIPVEEPALDSTKELPTATENEHEPSPSEEDLSPSSHVPRRSSSSKEGPIEKTEGAGTHAVSLRTRSLPLSPSSDAPNSSGLDGESLGIILSFSNQVSNALMRSMQSLPQSPCVRFGNPWSAPPGSPLHNPIEEDSPGEKPPPSTALENNEKGFSVSLAKLRVRTIERGEECEKEEWKPERPLTSATDVCAQSMLSALPPQEIQRMIQEVKDLDEDTLRQLEDIHVVILHKEEGAGLGFSIAGGIDLENKATTVHRVFPSGLAAQEGTIERGDEVLSINGQTLKNITHSDATAILRQARTMKQAVIVVSKNKDPEAKGGANANESSCCSGAESSVTGDDGGEVVTIELEKNAGGVGFSLEGGKGSINGDRPLTVNRIFTGSDAEQKGLKSGDEVLQIQDSSLQGLTRFEAWTLIKGLNDGPFALVIKRKSCD</sequence>
<dbReference type="GO" id="GO:0005615">
    <property type="term" value="C:extracellular space"/>
    <property type="evidence" value="ECO:0007669"/>
    <property type="project" value="UniProtKB-KW"/>
</dbReference>
<dbReference type="CDD" id="cd06763">
    <property type="entry name" value="PDZ7_PDZD2-PDZ4_hPro-IL-16-like"/>
    <property type="match status" value="1"/>
</dbReference>
<dbReference type="Pfam" id="PF00595">
    <property type="entry name" value="PDZ"/>
    <property type="match status" value="4"/>
</dbReference>
<protein>
    <recommendedName>
        <fullName evidence="4">Pro-interleukin-16</fullName>
    </recommendedName>
</protein>
<feature type="domain" description="PDZ" evidence="16">
    <location>
        <begin position="1442"/>
        <end position="1526"/>
    </location>
</feature>
<feature type="region of interest" description="Disordered" evidence="15">
    <location>
        <begin position="69"/>
        <end position="108"/>
    </location>
</feature>
<dbReference type="PROSITE" id="PS50106">
    <property type="entry name" value="PDZ"/>
    <property type="match status" value="4"/>
</dbReference>
<dbReference type="CDD" id="cd06760">
    <property type="entry name" value="PDZ4_PDZD2-PDZ2_hPro-IL-16-like"/>
    <property type="match status" value="1"/>
</dbReference>
<feature type="region of interest" description="Disordered" evidence="15">
    <location>
        <begin position="1410"/>
        <end position="1431"/>
    </location>
</feature>
<feature type="compositionally biased region" description="Polar residues" evidence="15">
    <location>
        <begin position="1034"/>
        <end position="1056"/>
    </location>
</feature>
<dbReference type="GO" id="GO:0050930">
    <property type="term" value="P:induction of positive chemotaxis"/>
    <property type="evidence" value="ECO:0007669"/>
    <property type="project" value="InterPro"/>
</dbReference>
<feature type="region of interest" description="Disordered" evidence="15">
    <location>
        <begin position="888"/>
        <end position="966"/>
    </location>
</feature>
<feature type="compositionally biased region" description="Basic and acidic residues" evidence="15">
    <location>
        <begin position="830"/>
        <end position="845"/>
    </location>
</feature>
<dbReference type="Proteomes" id="UP000694700">
    <property type="component" value="Unplaced"/>
</dbReference>
<dbReference type="Gene3D" id="2.30.42.10">
    <property type="match status" value="4"/>
</dbReference>
<feature type="compositionally biased region" description="Polar residues" evidence="15">
    <location>
        <begin position="888"/>
        <end position="904"/>
    </location>
</feature>
<dbReference type="FunFam" id="2.30.42.10:FF:000127">
    <property type="entry name" value="Pro-interleukin-16"/>
    <property type="match status" value="1"/>
</dbReference>
<feature type="region of interest" description="Disordered" evidence="15">
    <location>
        <begin position="1213"/>
        <end position="1249"/>
    </location>
</feature>
<evidence type="ECO:0000256" key="8">
    <source>
        <dbReference type="ARBA" id="ARBA00022525"/>
    </source>
</evidence>
<dbReference type="GO" id="GO:0030595">
    <property type="term" value="P:leukocyte chemotaxis"/>
    <property type="evidence" value="ECO:0007669"/>
    <property type="project" value="TreeGrafter"/>
</dbReference>
<feature type="domain" description="PDZ" evidence="16">
    <location>
        <begin position="367"/>
        <end position="453"/>
    </location>
</feature>
<feature type="compositionally biased region" description="Polar residues" evidence="15">
    <location>
        <begin position="847"/>
        <end position="856"/>
    </location>
</feature>
<dbReference type="Ensembl" id="ENSCCRT00015031810.1">
    <property type="protein sequence ID" value="ENSCCRP00015030739.1"/>
    <property type="gene ID" value="ENSCCRG00015012904.1"/>
</dbReference>
<dbReference type="SMART" id="SM00228">
    <property type="entry name" value="PDZ"/>
    <property type="match status" value="4"/>
</dbReference>
<evidence type="ECO:0000256" key="15">
    <source>
        <dbReference type="SAM" id="MobiDB-lite"/>
    </source>
</evidence>
<feature type="domain" description="PDZ" evidence="16">
    <location>
        <begin position="507"/>
        <end position="577"/>
    </location>
</feature>
<feature type="compositionally biased region" description="Basic and acidic residues" evidence="15">
    <location>
        <begin position="77"/>
        <end position="98"/>
    </location>
</feature>
<evidence type="ECO:0000256" key="10">
    <source>
        <dbReference type="ARBA" id="ARBA00022737"/>
    </source>
</evidence>
<keyword evidence="9" id="KW-0597">Phosphoprotein</keyword>
<feature type="region of interest" description="Disordered" evidence="15">
    <location>
        <begin position="993"/>
        <end position="1178"/>
    </location>
</feature>
<feature type="region of interest" description="Disordered" evidence="15">
    <location>
        <begin position="30"/>
        <end position="51"/>
    </location>
</feature>
<evidence type="ECO:0000256" key="6">
    <source>
        <dbReference type="ARBA" id="ARBA00022500"/>
    </source>
</evidence>
<keyword evidence="5" id="KW-0963">Cytoplasm</keyword>
<reference evidence="17" key="1">
    <citation type="submission" date="2025-08" db="UniProtKB">
        <authorList>
            <consortium name="Ensembl"/>
        </authorList>
    </citation>
    <scope>IDENTIFICATION</scope>
</reference>
<evidence type="ECO:0000256" key="1">
    <source>
        <dbReference type="ARBA" id="ARBA00004123"/>
    </source>
</evidence>
<dbReference type="SUPFAM" id="SSF50156">
    <property type="entry name" value="PDZ domain-like"/>
    <property type="match status" value="4"/>
</dbReference>
<accession>A0A8C1U1J4</accession>
<dbReference type="CDD" id="cd06762">
    <property type="entry name" value="PDZ6_PDZD2-PDZ3_hPro-IL-16-like"/>
    <property type="match status" value="1"/>
</dbReference>
<evidence type="ECO:0000259" key="16">
    <source>
        <dbReference type="PROSITE" id="PS50106"/>
    </source>
</evidence>
<feature type="region of interest" description="Disordered" evidence="15">
    <location>
        <begin position="749"/>
        <end position="782"/>
    </location>
</feature>
<dbReference type="GO" id="GO:0005634">
    <property type="term" value="C:nucleus"/>
    <property type="evidence" value="ECO:0007669"/>
    <property type="project" value="UniProtKB-SubCell"/>
</dbReference>
<evidence type="ECO:0000256" key="12">
    <source>
        <dbReference type="ARBA" id="ARBA00023163"/>
    </source>
</evidence>